<dbReference type="GO" id="GO:0003677">
    <property type="term" value="F:DNA binding"/>
    <property type="evidence" value="ECO:0007669"/>
    <property type="project" value="UniProtKB-KW"/>
</dbReference>
<dbReference type="InterPro" id="IPR000551">
    <property type="entry name" value="MerR-type_HTH_dom"/>
</dbReference>
<name>A0A6J5D8M6_9BURK</name>
<dbReference type="RefSeq" id="WP_175225211.1">
    <property type="nucleotide sequence ID" value="NZ_CADIKH010000003.1"/>
</dbReference>
<proteinExistence type="predicted"/>
<evidence type="ECO:0000259" key="2">
    <source>
        <dbReference type="PROSITE" id="PS50937"/>
    </source>
</evidence>
<dbReference type="Pfam" id="PF13411">
    <property type="entry name" value="MerR_1"/>
    <property type="match status" value="1"/>
</dbReference>
<evidence type="ECO:0000256" key="1">
    <source>
        <dbReference type="ARBA" id="ARBA00023125"/>
    </source>
</evidence>
<dbReference type="Proteomes" id="UP000494363">
    <property type="component" value="Unassembled WGS sequence"/>
</dbReference>
<dbReference type="InterPro" id="IPR009061">
    <property type="entry name" value="DNA-bd_dom_put_sf"/>
</dbReference>
<dbReference type="GO" id="GO:0045893">
    <property type="term" value="P:positive regulation of DNA-templated transcription"/>
    <property type="evidence" value="ECO:0007669"/>
    <property type="project" value="InterPro"/>
</dbReference>
<dbReference type="InterPro" id="IPR047057">
    <property type="entry name" value="MerR_fam"/>
</dbReference>
<dbReference type="NCBIfam" id="TIGR02047">
    <property type="entry name" value="CadR-PbrR"/>
    <property type="match status" value="1"/>
</dbReference>
<reference evidence="3 4" key="1">
    <citation type="submission" date="2020-04" db="EMBL/GenBank/DDBJ databases">
        <authorList>
            <person name="De Canck E."/>
        </authorList>
    </citation>
    <scope>NUCLEOTIDE SEQUENCE [LARGE SCALE GENOMIC DNA]</scope>
    <source>
        <strain evidence="3 4">LMG 29542</strain>
    </source>
</reference>
<evidence type="ECO:0000313" key="3">
    <source>
        <dbReference type="EMBL" id="CAB3749096.1"/>
    </source>
</evidence>
<dbReference type="GO" id="GO:0003700">
    <property type="term" value="F:DNA-binding transcription factor activity"/>
    <property type="evidence" value="ECO:0007669"/>
    <property type="project" value="InterPro"/>
</dbReference>
<dbReference type="InterPro" id="IPR011791">
    <property type="entry name" value="CadR-PbrR"/>
</dbReference>
<accession>A0A6J5D8M6</accession>
<protein>
    <submittedName>
        <fullName evidence="3">HTH-type transcriptional regulator ZntR</fullName>
    </submittedName>
</protein>
<organism evidence="3 4">
    <name type="scientific">Paraburkholderia humisilvae</name>
    <dbReference type="NCBI Taxonomy" id="627669"/>
    <lineage>
        <taxon>Bacteria</taxon>
        <taxon>Pseudomonadati</taxon>
        <taxon>Pseudomonadota</taxon>
        <taxon>Betaproteobacteria</taxon>
        <taxon>Burkholderiales</taxon>
        <taxon>Burkholderiaceae</taxon>
        <taxon>Paraburkholderia</taxon>
    </lineage>
</organism>
<dbReference type="AlphaFoldDB" id="A0A6J5D8M6"/>
<dbReference type="PANTHER" id="PTHR30204">
    <property type="entry name" value="REDOX-CYCLING DRUG-SENSING TRANSCRIPTIONAL ACTIVATOR SOXR"/>
    <property type="match status" value="1"/>
</dbReference>
<dbReference type="SMART" id="SM00422">
    <property type="entry name" value="HTH_MERR"/>
    <property type="match status" value="1"/>
</dbReference>
<dbReference type="CDD" id="cd04784">
    <property type="entry name" value="HTH_CadR-PbrR"/>
    <property type="match status" value="1"/>
</dbReference>
<gene>
    <name evidence="3" type="primary">zntR</name>
    <name evidence="3" type="ORF">LMG29542_00870</name>
</gene>
<feature type="domain" description="HTH merR-type" evidence="2">
    <location>
        <begin position="1"/>
        <end position="69"/>
    </location>
</feature>
<dbReference type="EMBL" id="CADIKH010000003">
    <property type="protein sequence ID" value="CAB3749096.1"/>
    <property type="molecule type" value="Genomic_DNA"/>
</dbReference>
<sequence length="142" mass="15935">MKIGELAQLAGCTTDTIRFYEKEGLLPAAARTGANYRYYSDAHLQRLRFIRNCRALDMSHEEIRRLLDAGDARGEDCAAINQLIDEHIDHVVKRIDELTSLKQQLLTLRAHCQTEKAVLECGIMQELGAMEASAAHAHHGHV</sequence>
<dbReference type="PRINTS" id="PR00040">
    <property type="entry name" value="HTHMERR"/>
</dbReference>
<dbReference type="GO" id="GO:0046872">
    <property type="term" value="F:metal ion binding"/>
    <property type="evidence" value="ECO:0007669"/>
    <property type="project" value="InterPro"/>
</dbReference>
<keyword evidence="4" id="KW-1185">Reference proteome</keyword>
<keyword evidence="1" id="KW-0238">DNA-binding</keyword>
<dbReference type="SUPFAM" id="SSF46955">
    <property type="entry name" value="Putative DNA-binding domain"/>
    <property type="match status" value="1"/>
</dbReference>
<dbReference type="PROSITE" id="PS50937">
    <property type="entry name" value="HTH_MERR_2"/>
    <property type="match status" value="1"/>
</dbReference>
<dbReference type="Gene3D" id="1.10.1660.10">
    <property type="match status" value="1"/>
</dbReference>
<dbReference type="PANTHER" id="PTHR30204:SF92">
    <property type="entry name" value="HTH-TYPE TRANSCRIPTIONAL REGULATOR ZNTR"/>
    <property type="match status" value="1"/>
</dbReference>
<evidence type="ECO:0000313" key="4">
    <source>
        <dbReference type="Proteomes" id="UP000494363"/>
    </source>
</evidence>
<dbReference type="PROSITE" id="PS00552">
    <property type="entry name" value="HTH_MERR_1"/>
    <property type="match status" value="1"/>
</dbReference>